<dbReference type="Gene3D" id="3.30.70.270">
    <property type="match status" value="1"/>
</dbReference>
<dbReference type="PANTHER" id="PTHR45138">
    <property type="entry name" value="REGULATORY COMPONENTS OF SENSORY TRANSDUCTION SYSTEM"/>
    <property type="match status" value="1"/>
</dbReference>
<gene>
    <name evidence="1" type="ORF">FNL38_103368</name>
</gene>
<dbReference type="SMART" id="SM00267">
    <property type="entry name" value="GGDEF"/>
    <property type="match status" value="1"/>
</dbReference>
<protein>
    <submittedName>
        <fullName evidence="1">Diguanylate cyclase</fullName>
    </submittedName>
</protein>
<dbReference type="PANTHER" id="PTHR45138:SF9">
    <property type="entry name" value="DIGUANYLATE CYCLASE DGCM-RELATED"/>
    <property type="match status" value="1"/>
</dbReference>
<dbReference type="GO" id="GO:0052621">
    <property type="term" value="F:diguanylate cyclase activity"/>
    <property type="evidence" value="ECO:0007669"/>
    <property type="project" value="TreeGrafter"/>
</dbReference>
<name>A0A652YR36_NOCGL</name>
<dbReference type="SUPFAM" id="SSF55073">
    <property type="entry name" value="Nucleotide cyclase"/>
    <property type="match status" value="1"/>
</dbReference>
<reference evidence="1" key="1">
    <citation type="submission" date="2019-07" db="EMBL/GenBank/DDBJ databases">
        <title>Genomic Encyclopedia of Type Strains, Phase IV (KMG-IV): sequencing the most valuable type-strain genomes for metagenomic binning, comparative biology and taxonomic classification.</title>
        <authorList>
            <person name="Goeker M."/>
        </authorList>
    </citation>
    <scope>NUCLEOTIDE SEQUENCE</scope>
    <source>
        <strain evidence="1">DSM 44596</strain>
    </source>
</reference>
<organism evidence="1">
    <name type="scientific">Nocardia globerula</name>
    <dbReference type="NCBI Taxonomy" id="1818"/>
    <lineage>
        <taxon>Bacteria</taxon>
        <taxon>Bacillati</taxon>
        <taxon>Actinomycetota</taxon>
        <taxon>Actinomycetes</taxon>
        <taxon>Mycobacteriales</taxon>
        <taxon>Nocardiaceae</taxon>
        <taxon>Nocardia</taxon>
    </lineage>
</organism>
<dbReference type="EMBL" id="VNIQ01000003">
    <property type="protein sequence ID" value="TYQ05017.1"/>
    <property type="molecule type" value="Genomic_DNA"/>
</dbReference>
<dbReference type="AlphaFoldDB" id="A0A652YR36"/>
<dbReference type="InterPro" id="IPR000160">
    <property type="entry name" value="GGDEF_dom"/>
</dbReference>
<sequence>MKALIDLIAQWWRLPDQYQSFMRYLEDRGLVSACRILVGGTAFGMGLILVLMRWSAVGPQGSFWRSVNLIVVAACLIAALIWWLFPPTRLWSYTFVVGSDIAIAVASFSDVDPLARLLCCVVFASIGGYIAFFHNPTLQLGHLVFATLVTIMAGWPLLFGDNTDPGLGIAKIGVTLATVYVIPVVSQIMLAMLSSDATTSEFDPLTGLLNRRGLSRRATDIVGEQIDEHNALLVVVIDLDRFKEINDLHGHDIGDNTIIRTGLRIRLWTSQSALIARVGGDEFVVLERAPFNSVAKLSTRITTFMSGDNDVPAISSSIGIAIRTAPREVDETVDEIVSALFRVADSAMYQAKREGGNQVRASVV</sequence>
<dbReference type="InterPro" id="IPR029787">
    <property type="entry name" value="Nucleotide_cyclase"/>
</dbReference>
<dbReference type="NCBIfam" id="TIGR00254">
    <property type="entry name" value="GGDEF"/>
    <property type="match status" value="1"/>
</dbReference>
<dbReference type="InterPro" id="IPR043128">
    <property type="entry name" value="Rev_trsase/Diguanyl_cyclase"/>
</dbReference>
<evidence type="ECO:0000313" key="1">
    <source>
        <dbReference type="EMBL" id="TYQ05017.1"/>
    </source>
</evidence>
<dbReference type="InterPro" id="IPR050469">
    <property type="entry name" value="Diguanylate_Cyclase"/>
</dbReference>
<dbReference type="Pfam" id="PF00990">
    <property type="entry name" value="GGDEF"/>
    <property type="match status" value="1"/>
</dbReference>
<dbReference type="PROSITE" id="PS50887">
    <property type="entry name" value="GGDEF"/>
    <property type="match status" value="1"/>
</dbReference>
<proteinExistence type="predicted"/>
<dbReference type="CDD" id="cd01949">
    <property type="entry name" value="GGDEF"/>
    <property type="match status" value="1"/>
</dbReference>
<comment type="caution">
    <text evidence="1">The sequence shown here is derived from an EMBL/GenBank/DDBJ whole genome shotgun (WGS) entry which is preliminary data.</text>
</comment>
<accession>A0A652YR36</accession>